<evidence type="ECO:0000313" key="4">
    <source>
        <dbReference type="Proteomes" id="UP001595887"/>
    </source>
</evidence>
<evidence type="ECO:0000256" key="1">
    <source>
        <dbReference type="SAM" id="MobiDB-lite"/>
    </source>
</evidence>
<reference evidence="4" key="1">
    <citation type="journal article" date="2019" name="Int. J. Syst. Evol. Microbiol.">
        <title>The Global Catalogue of Microorganisms (GCM) 10K type strain sequencing project: providing services to taxonomists for standard genome sequencing and annotation.</title>
        <authorList>
            <consortium name="The Broad Institute Genomics Platform"/>
            <consortium name="The Broad Institute Genome Sequencing Center for Infectious Disease"/>
            <person name="Wu L."/>
            <person name="Ma J."/>
        </authorList>
    </citation>
    <scope>NUCLEOTIDE SEQUENCE [LARGE SCALE GENOMIC DNA]</scope>
    <source>
        <strain evidence="4">CECT 8531</strain>
    </source>
</reference>
<evidence type="ECO:0000256" key="2">
    <source>
        <dbReference type="SAM" id="SignalP"/>
    </source>
</evidence>
<name>A0ABV8RFG3_9SPHN</name>
<dbReference type="EMBL" id="JBHSDH010000013">
    <property type="protein sequence ID" value="MFC4292077.1"/>
    <property type="molecule type" value="Genomic_DNA"/>
</dbReference>
<dbReference type="RefSeq" id="WP_381422465.1">
    <property type="nucleotide sequence ID" value="NZ_JBHSDH010000013.1"/>
</dbReference>
<protein>
    <submittedName>
        <fullName evidence="3">Uncharacterized protein</fullName>
    </submittedName>
</protein>
<dbReference type="Proteomes" id="UP001595887">
    <property type="component" value="Unassembled WGS sequence"/>
</dbReference>
<keyword evidence="2" id="KW-0732">Signal</keyword>
<organism evidence="3 4">
    <name type="scientific">Sphingorhabdus arenilitoris</name>
    <dbReference type="NCBI Taxonomy" id="1490041"/>
    <lineage>
        <taxon>Bacteria</taxon>
        <taxon>Pseudomonadati</taxon>
        <taxon>Pseudomonadota</taxon>
        <taxon>Alphaproteobacteria</taxon>
        <taxon>Sphingomonadales</taxon>
        <taxon>Sphingomonadaceae</taxon>
        <taxon>Sphingorhabdus</taxon>
    </lineage>
</organism>
<feature type="chain" id="PRO_5046556349" evidence="2">
    <location>
        <begin position="29"/>
        <end position="139"/>
    </location>
</feature>
<feature type="region of interest" description="Disordered" evidence="1">
    <location>
        <begin position="79"/>
        <end position="112"/>
    </location>
</feature>
<evidence type="ECO:0000313" key="3">
    <source>
        <dbReference type="EMBL" id="MFC4292077.1"/>
    </source>
</evidence>
<comment type="caution">
    <text evidence="3">The sequence shown here is derived from an EMBL/GenBank/DDBJ whole genome shotgun (WGS) entry which is preliminary data.</text>
</comment>
<sequence length="139" mass="15045">MRNRKGIKRLVALTLLGFAVCGNGLAQAYQTTAGQTNTGVPAGNDPSCTNKYDQIIAVFGKGMTDEQIRWAFAYEDAAREGKPCPPNFPGAPSLQAQTSNQSPAPPMSESGEEWCLNGHRHYVKTDGRITYTSACHDHD</sequence>
<feature type="signal peptide" evidence="2">
    <location>
        <begin position="1"/>
        <end position="28"/>
    </location>
</feature>
<accession>A0ABV8RFG3</accession>
<keyword evidence="4" id="KW-1185">Reference proteome</keyword>
<gene>
    <name evidence="3" type="ORF">ACFOWX_06580</name>
</gene>
<proteinExistence type="predicted"/>